<gene>
    <name evidence="2" type="ORF">UCDDA912_g02967</name>
</gene>
<name>A0A0G2FSY2_9PEZI</name>
<dbReference type="Proteomes" id="UP000034680">
    <property type="component" value="Unassembled WGS sequence"/>
</dbReference>
<protein>
    <submittedName>
        <fullName evidence="2">Putative ccch zinc finger protein</fullName>
    </submittedName>
</protein>
<organism evidence="2 3">
    <name type="scientific">Diaporthe ampelina</name>
    <dbReference type="NCBI Taxonomy" id="1214573"/>
    <lineage>
        <taxon>Eukaryota</taxon>
        <taxon>Fungi</taxon>
        <taxon>Dikarya</taxon>
        <taxon>Ascomycota</taxon>
        <taxon>Pezizomycotina</taxon>
        <taxon>Sordariomycetes</taxon>
        <taxon>Sordariomycetidae</taxon>
        <taxon>Diaporthales</taxon>
        <taxon>Diaporthaceae</taxon>
        <taxon>Diaporthe</taxon>
    </lineage>
</organism>
<dbReference type="AlphaFoldDB" id="A0A0G2FSY2"/>
<proteinExistence type="predicted"/>
<accession>A0A0G2FSY2</accession>
<dbReference type="OrthoDB" id="410307at2759"/>
<reference evidence="2 3" key="1">
    <citation type="submission" date="2015-05" db="EMBL/GenBank/DDBJ databases">
        <title>Distinctive expansion of gene families associated with plant cell wall degradation and secondary metabolism in the genomes of grapevine trunk pathogens.</title>
        <authorList>
            <person name="Lawrence D.P."/>
            <person name="Travadon R."/>
            <person name="Rolshausen P.E."/>
            <person name="Baumgartner K."/>
        </authorList>
    </citation>
    <scope>NUCLEOTIDE SEQUENCE [LARGE SCALE GENOMIC DNA]</scope>
    <source>
        <strain evidence="2">DA912</strain>
    </source>
</reference>
<evidence type="ECO:0000256" key="1">
    <source>
        <dbReference type="SAM" id="MobiDB-lite"/>
    </source>
</evidence>
<dbReference type="EMBL" id="LCUC01000098">
    <property type="protein sequence ID" value="KKY37064.1"/>
    <property type="molecule type" value="Genomic_DNA"/>
</dbReference>
<feature type="region of interest" description="Disordered" evidence="1">
    <location>
        <begin position="93"/>
        <end position="127"/>
    </location>
</feature>
<evidence type="ECO:0000313" key="2">
    <source>
        <dbReference type="EMBL" id="KKY37064.1"/>
    </source>
</evidence>
<sequence>MPFRVANNGSKLVKLPGDLNGPKATPKMALVGGVKFHRSKNGNMYRQAIVKAHRQSAAIKKTNVTCRNFSNTAVPIATPSNALTSATQVFNASNDDVDDLSSDDDKNSVSSDDVDSDEVEEFVGEEDPTDFEKDFISFI</sequence>
<keyword evidence="3" id="KW-1185">Reference proteome</keyword>
<evidence type="ECO:0000313" key="3">
    <source>
        <dbReference type="Proteomes" id="UP000034680"/>
    </source>
</evidence>
<dbReference type="STRING" id="1214573.A0A0G2FSY2"/>
<reference evidence="2 3" key="2">
    <citation type="submission" date="2015-05" db="EMBL/GenBank/DDBJ databases">
        <authorList>
            <person name="Morales-Cruz A."/>
            <person name="Amrine K.C."/>
            <person name="Cantu D."/>
        </authorList>
    </citation>
    <scope>NUCLEOTIDE SEQUENCE [LARGE SCALE GENOMIC DNA]</scope>
    <source>
        <strain evidence="2">DA912</strain>
    </source>
</reference>
<feature type="compositionally biased region" description="Acidic residues" evidence="1">
    <location>
        <begin position="112"/>
        <end position="127"/>
    </location>
</feature>
<comment type="caution">
    <text evidence="2">The sequence shown here is derived from an EMBL/GenBank/DDBJ whole genome shotgun (WGS) entry which is preliminary data.</text>
</comment>